<dbReference type="AlphaFoldDB" id="A0A3L5TX46"/>
<dbReference type="EMBL" id="KV581220">
    <property type="protein sequence ID" value="OPL33885.1"/>
    <property type="molecule type" value="Genomic_DNA"/>
</dbReference>
<keyword evidence="3" id="KW-1185">Reference proteome</keyword>
<dbReference type="Proteomes" id="UP000266721">
    <property type="component" value="Unassembled WGS sequence"/>
</dbReference>
<protein>
    <submittedName>
        <fullName evidence="2">Uncharacterized protein</fullName>
    </submittedName>
</protein>
<proteinExistence type="predicted"/>
<feature type="region of interest" description="Disordered" evidence="1">
    <location>
        <begin position="38"/>
        <end position="57"/>
    </location>
</feature>
<reference evidence="2 3" key="1">
    <citation type="journal article" date="2016" name="PLoS ONE">
        <title>A First Insight into the Genome of the Filter-Feeder Mussel Mytilus galloprovincialis.</title>
        <authorList>
            <person name="Murgarella M."/>
            <person name="Puiu D."/>
            <person name="Novoa B."/>
            <person name="Figueras A."/>
            <person name="Posada D."/>
            <person name="Canchaya C."/>
        </authorList>
    </citation>
    <scope>NUCLEOTIDE SEQUENCE [LARGE SCALE GENOMIC DNA]</scope>
    <source>
        <tissue evidence="2">Muscle</tissue>
    </source>
</reference>
<feature type="non-terminal residue" evidence="2">
    <location>
        <position position="1"/>
    </location>
</feature>
<evidence type="ECO:0000256" key="1">
    <source>
        <dbReference type="SAM" id="MobiDB-lite"/>
    </source>
</evidence>
<comment type="caution">
    <text evidence="2">The sequence shown here is derived from an EMBL/GenBank/DDBJ whole genome shotgun (WGS) entry which is preliminary data.</text>
</comment>
<sequence length="130" mass="14872">MFLFLSLQLGDSFDNRLYQASDIIETNNRQRYNRVSRNQALSSSQIHTDERYSGVNGESVENRRYYASEIPDISNRQGHNRISRNQALASSHTDEGYKGVSATVPATETTHTRRTYLSQNVDSQVRINDI</sequence>
<feature type="region of interest" description="Disordered" evidence="1">
    <location>
        <begin position="71"/>
        <end position="111"/>
    </location>
</feature>
<name>A0A3L5TX46_MYTGA</name>
<organism evidence="2 3">
    <name type="scientific">Mytilus galloprovincialis</name>
    <name type="common">Mediterranean mussel</name>
    <dbReference type="NCBI Taxonomy" id="29158"/>
    <lineage>
        <taxon>Eukaryota</taxon>
        <taxon>Metazoa</taxon>
        <taxon>Spiralia</taxon>
        <taxon>Lophotrochozoa</taxon>
        <taxon>Mollusca</taxon>
        <taxon>Bivalvia</taxon>
        <taxon>Autobranchia</taxon>
        <taxon>Pteriomorphia</taxon>
        <taxon>Mytilida</taxon>
        <taxon>Mytiloidea</taxon>
        <taxon>Mytilidae</taxon>
        <taxon>Mytilinae</taxon>
        <taxon>Mytilus</taxon>
    </lineage>
</organism>
<evidence type="ECO:0000313" key="2">
    <source>
        <dbReference type="EMBL" id="OPL33885.1"/>
    </source>
</evidence>
<feature type="non-terminal residue" evidence="2">
    <location>
        <position position="130"/>
    </location>
</feature>
<accession>A0A3L5TX46</accession>
<evidence type="ECO:0000313" key="3">
    <source>
        <dbReference type="Proteomes" id="UP000266721"/>
    </source>
</evidence>
<gene>
    <name evidence="2" type="ORF">AM593_06840</name>
</gene>